<dbReference type="Proteomes" id="UP000000268">
    <property type="component" value="Chromosome"/>
</dbReference>
<dbReference type="AlphaFoldDB" id="B0CFU9"/>
<name>B0CFU9_ACAM1</name>
<accession>B0CFU9</accession>
<evidence type="ECO:0000313" key="2">
    <source>
        <dbReference type="Proteomes" id="UP000000268"/>
    </source>
</evidence>
<dbReference type="STRING" id="329726.AM1_3257"/>
<keyword evidence="2" id="KW-1185">Reference proteome</keyword>
<gene>
    <name evidence="1" type="ordered locus">AM1_3257</name>
</gene>
<protein>
    <submittedName>
        <fullName evidence="1">Uncharacterized protein</fullName>
    </submittedName>
</protein>
<proteinExistence type="predicted"/>
<reference evidence="1 2" key="1">
    <citation type="journal article" date="2008" name="Proc. Natl. Acad. Sci. U.S.A.">
        <title>Niche adaptation and genome expansion in the chlorophyll d-producing cyanobacterium Acaryochloris marina.</title>
        <authorList>
            <person name="Swingley W.D."/>
            <person name="Chen M."/>
            <person name="Cheung P.C."/>
            <person name="Conrad A.L."/>
            <person name="Dejesa L.C."/>
            <person name="Hao J."/>
            <person name="Honchak B.M."/>
            <person name="Karbach L.E."/>
            <person name="Kurdoglu A."/>
            <person name="Lahiri S."/>
            <person name="Mastrian S.D."/>
            <person name="Miyashita H."/>
            <person name="Page L."/>
            <person name="Ramakrishna P."/>
            <person name="Satoh S."/>
            <person name="Sattley W.M."/>
            <person name="Shimada Y."/>
            <person name="Taylor H.L."/>
            <person name="Tomo T."/>
            <person name="Tsuchiya T."/>
            <person name="Wang Z.T."/>
            <person name="Raymond J."/>
            <person name="Mimuro M."/>
            <person name="Blankenship R.E."/>
            <person name="Touchman J.W."/>
        </authorList>
    </citation>
    <scope>NUCLEOTIDE SEQUENCE [LARGE SCALE GENOMIC DNA]</scope>
    <source>
        <strain evidence="2">MBIC 11017</strain>
    </source>
</reference>
<dbReference type="EMBL" id="CP000828">
    <property type="protein sequence ID" value="ABW28253.1"/>
    <property type="molecule type" value="Genomic_DNA"/>
</dbReference>
<sequence length="54" mass="5699">MLPSTFNVSVAVSLIQDLMISMGFRGRMGTSLAELEELAAWNAELVILSGTIGG</sequence>
<organism evidence="1 2">
    <name type="scientific">Acaryochloris marina (strain MBIC 11017)</name>
    <dbReference type="NCBI Taxonomy" id="329726"/>
    <lineage>
        <taxon>Bacteria</taxon>
        <taxon>Bacillati</taxon>
        <taxon>Cyanobacteriota</taxon>
        <taxon>Cyanophyceae</taxon>
        <taxon>Acaryochloridales</taxon>
        <taxon>Acaryochloridaceae</taxon>
        <taxon>Acaryochloris</taxon>
    </lineage>
</organism>
<dbReference type="HOGENOM" id="CLU_3039293_0_0_3"/>
<dbReference type="KEGG" id="amr:AM1_3257"/>
<evidence type="ECO:0000313" key="1">
    <source>
        <dbReference type="EMBL" id="ABW28253.1"/>
    </source>
</evidence>